<dbReference type="RefSeq" id="WP_146785663.1">
    <property type="nucleotide sequence ID" value="NZ_BAABIO010000001.1"/>
</dbReference>
<keyword evidence="3" id="KW-1185">Reference proteome</keyword>
<evidence type="ECO:0000313" key="2">
    <source>
        <dbReference type="EMBL" id="QEC55953.1"/>
    </source>
</evidence>
<name>A0A5B8UHG7_9BACT</name>
<dbReference type="PANTHER" id="PTHR43245">
    <property type="entry name" value="BIFUNCTIONAL POLYMYXIN RESISTANCE PROTEIN ARNA"/>
    <property type="match status" value="1"/>
</dbReference>
<dbReference type="InterPro" id="IPR001509">
    <property type="entry name" value="Epimerase_deHydtase"/>
</dbReference>
<reference evidence="2 3" key="1">
    <citation type="journal article" date="2015" name="Int. J. Syst. Evol. Microbiol.">
        <title>Flavisolibacter ginsenosidimutans sp. nov., with ginsenoside-converting activity isolated from soil used for cultivating ginseng.</title>
        <authorList>
            <person name="Zhao Y."/>
            <person name="Liu Q."/>
            <person name="Kang M.S."/>
            <person name="Jin F."/>
            <person name="Yu H."/>
            <person name="Im W.T."/>
        </authorList>
    </citation>
    <scope>NUCLEOTIDE SEQUENCE [LARGE SCALE GENOMIC DNA]</scope>
    <source>
        <strain evidence="2 3">Gsoil 636</strain>
    </source>
</reference>
<gene>
    <name evidence="2" type="ORF">FSB75_08610</name>
</gene>
<dbReference type="Proteomes" id="UP000321204">
    <property type="component" value="Chromosome"/>
</dbReference>
<dbReference type="OrthoDB" id="112777at2"/>
<protein>
    <submittedName>
        <fullName evidence="2">NAD-dependent epimerase/dehydratase family protein</fullName>
    </submittedName>
</protein>
<accession>A0A5B8UHG7</accession>
<evidence type="ECO:0000259" key="1">
    <source>
        <dbReference type="Pfam" id="PF01370"/>
    </source>
</evidence>
<evidence type="ECO:0000313" key="3">
    <source>
        <dbReference type="Proteomes" id="UP000321204"/>
    </source>
</evidence>
<sequence>MQVILGGGGAIGTELAKALKTYNTTIRIVSRTPKKVNEEDAIFAADLTDETAVNKAVEGADVVYLVAGLPYKLKVWQTQWPQIVRNVIRACEQQKAKLVFFDNIYLYGQESIGHLTEDAPVDPPSKKGKVRAQIAQLIFEEVKAGRLTAMIVRAADFYGPGINTSVLQETVYKNFRKGKAAFWMGDRSKIHSFTYTPDAARATALLGNTPDAYNQVWHLPTSDEKFTGNDWIDLFAQMMKVKRKAVTVSKPMVRLMGLFNPLMKEMVEMMYQNNRDYFFDSTKFKKRFPHFKTTSYENGTKEILAAE</sequence>
<dbReference type="AlphaFoldDB" id="A0A5B8UHG7"/>
<dbReference type="Gene3D" id="3.40.50.720">
    <property type="entry name" value="NAD(P)-binding Rossmann-like Domain"/>
    <property type="match status" value="1"/>
</dbReference>
<organism evidence="2 3">
    <name type="scientific">Flavisolibacter ginsenosidimutans</name>
    <dbReference type="NCBI Taxonomy" id="661481"/>
    <lineage>
        <taxon>Bacteria</taxon>
        <taxon>Pseudomonadati</taxon>
        <taxon>Bacteroidota</taxon>
        <taxon>Chitinophagia</taxon>
        <taxon>Chitinophagales</taxon>
        <taxon>Chitinophagaceae</taxon>
        <taxon>Flavisolibacter</taxon>
    </lineage>
</organism>
<dbReference type="SUPFAM" id="SSF51735">
    <property type="entry name" value="NAD(P)-binding Rossmann-fold domains"/>
    <property type="match status" value="1"/>
</dbReference>
<dbReference type="KEGG" id="fgg:FSB75_08610"/>
<dbReference type="Pfam" id="PF01370">
    <property type="entry name" value="Epimerase"/>
    <property type="match status" value="1"/>
</dbReference>
<dbReference type="InterPro" id="IPR050177">
    <property type="entry name" value="Lipid_A_modif_metabolic_enz"/>
</dbReference>
<feature type="domain" description="NAD-dependent epimerase/dehydratase" evidence="1">
    <location>
        <begin position="3"/>
        <end position="212"/>
    </location>
</feature>
<proteinExistence type="predicted"/>
<dbReference type="PANTHER" id="PTHR43245:SF13">
    <property type="entry name" value="UDP-D-APIOSE_UDP-D-XYLOSE SYNTHASE 2"/>
    <property type="match status" value="1"/>
</dbReference>
<dbReference type="InterPro" id="IPR036291">
    <property type="entry name" value="NAD(P)-bd_dom_sf"/>
</dbReference>
<dbReference type="EMBL" id="CP042433">
    <property type="protein sequence ID" value="QEC55953.1"/>
    <property type="molecule type" value="Genomic_DNA"/>
</dbReference>